<organism evidence="1 2">
    <name type="scientific">Cupriavidus alkaliphilus</name>
    <dbReference type="NCBI Taxonomy" id="942866"/>
    <lineage>
        <taxon>Bacteria</taxon>
        <taxon>Pseudomonadati</taxon>
        <taxon>Pseudomonadota</taxon>
        <taxon>Betaproteobacteria</taxon>
        <taxon>Burkholderiales</taxon>
        <taxon>Burkholderiaceae</taxon>
        <taxon>Cupriavidus</taxon>
    </lineage>
</organism>
<dbReference type="AlphaFoldDB" id="A0A7W4VDI1"/>
<name>A0A7W4VDI1_9BURK</name>
<keyword evidence="2" id="KW-1185">Reference proteome</keyword>
<evidence type="ECO:0000313" key="2">
    <source>
        <dbReference type="Proteomes" id="UP000578036"/>
    </source>
</evidence>
<reference evidence="1 2" key="1">
    <citation type="submission" date="2020-08" db="EMBL/GenBank/DDBJ databases">
        <title>Genomic Encyclopedia of Type Strains, Phase IV (KMG-V): Genome sequencing to study the core and pangenomes of soil and plant-associated prokaryotes.</title>
        <authorList>
            <person name="Whitman W."/>
        </authorList>
    </citation>
    <scope>NUCLEOTIDE SEQUENCE [LARGE SCALE GENOMIC DNA]</scope>
    <source>
        <strain evidence="1 2">SLV-2362</strain>
    </source>
</reference>
<dbReference type="Proteomes" id="UP000578036">
    <property type="component" value="Unassembled WGS sequence"/>
</dbReference>
<dbReference type="RefSeq" id="WP_183300078.1">
    <property type="nucleotide sequence ID" value="NZ_JACHWF010000005.1"/>
</dbReference>
<sequence>MKTFCTLHIRSASQDRLPKELFRPSARMRLEFKDCHDQDLRASRARVSKAIGRALREIPRYDWRIASDAFVDGDDIEDHLLWIFHLFPPNARLCDLLAGDFDYWISTFWVGNGTGGGVLLSVKISELLARHKVQLAIGFYLDEIVRKAVEPE</sequence>
<gene>
    <name evidence="1" type="ORF">FHX61_004254</name>
</gene>
<proteinExistence type="predicted"/>
<evidence type="ECO:0008006" key="3">
    <source>
        <dbReference type="Google" id="ProtNLM"/>
    </source>
</evidence>
<accession>A0A7W4VDI1</accession>
<protein>
    <recommendedName>
        <fullName evidence="3">DUF4279 domain-containing protein</fullName>
    </recommendedName>
</protein>
<comment type="caution">
    <text evidence="1">The sequence shown here is derived from an EMBL/GenBank/DDBJ whole genome shotgun (WGS) entry which is preliminary data.</text>
</comment>
<dbReference type="EMBL" id="JACHWF010000005">
    <property type="protein sequence ID" value="MBB3009581.1"/>
    <property type="molecule type" value="Genomic_DNA"/>
</dbReference>
<evidence type="ECO:0000313" key="1">
    <source>
        <dbReference type="EMBL" id="MBB3009581.1"/>
    </source>
</evidence>